<dbReference type="GO" id="GO:0004803">
    <property type="term" value="F:transposase activity"/>
    <property type="evidence" value="ECO:0007669"/>
    <property type="project" value="InterPro"/>
</dbReference>
<dbReference type="SMART" id="SM01321">
    <property type="entry name" value="Y1_Tnp"/>
    <property type="match status" value="1"/>
</dbReference>
<dbReference type="GO" id="GO:0006313">
    <property type="term" value="P:DNA transposition"/>
    <property type="evidence" value="ECO:0007669"/>
    <property type="project" value="InterPro"/>
</dbReference>
<dbReference type="EMBL" id="NOZP01000163">
    <property type="protein sequence ID" value="OYD14371.1"/>
    <property type="molecule type" value="Genomic_DNA"/>
</dbReference>
<evidence type="ECO:0000259" key="2">
    <source>
        <dbReference type="SMART" id="SM01321"/>
    </source>
</evidence>
<evidence type="ECO:0000313" key="5">
    <source>
        <dbReference type="Proteomes" id="UP000215559"/>
    </source>
</evidence>
<dbReference type="InterPro" id="IPR036515">
    <property type="entry name" value="Transposase_17_sf"/>
</dbReference>
<protein>
    <recommendedName>
        <fullName evidence="2">Transposase IS200-like domain-containing protein</fullName>
    </recommendedName>
</protein>
<name>A0A235BNM2_UNCW3</name>
<dbReference type="AlphaFoldDB" id="A0A235BNM2"/>
<organism evidence="3 5">
    <name type="scientific">candidate division WOR-3 bacterium JGI_Cruoil_03_51_56</name>
    <dbReference type="NCBI Taxonomy" id="1973747"/>
    <lineage>
        <taxon>Bacteria</taxon>
        <taxon>Bacteria division WOR-3</taxon>
    </lineage>
</organism>
<dbReference type="SUPFAM" id="SSF143422">
    <property type="entry name" value="Transposase IS200-like"/>
    <property type="match status" value="1"/>
</dbReference>
<dbReference type="Proteomes" id="UP000215559">
    <property type="component" value="Unassembled WGS sequence"/>
</dbReference>
<reference evidence="3 5" key="1">
    <citation type="submission" date="2017-07" db="EMBL/GenBank/DDBJ databases">
        <title>Recovery of genomes from metagenomes via a dereplication, aggregation, and scoring strategy.</title>
        <authorList>
            <person name="Sieber C.M."/>
            <person name="Probst A.J."/>
            <person name="Sharrar A."/>
            <person name="Thomas B.C."/>
            <person name="Hess M."/>
            <person name="Tringe S.G."/>
            <person name="Banfield J.F."/>
        </authorList>
    </citation>
    <scope>NUCLEOTIDE SEQUENCE [LARGE SCALE GENOMIC DNA]</scope>
    <source>
        <strain evidence="3">JGI_Cruoil_03_51_56</strain>
    </source>
</reference>
<dbReference type="PANTHER" id="PTHR34322:SF2">
    <property type="entry name" value="TRANSPOSASE IS200-LIKE DOMAIN-CONTAINING PROTEIN"/>
    <property type="match status" value="1"/>
</dbReference>
<feature type="compositionally biased region" description="Basic residues" evidence="1">
    <location>
        <begin position="243"/>
        <end position="261"/>
    </location>
</feature>
<evidence type="ECO:0000313" key="4">
    <source>
        <dbReference type="EMBL" id="OYD14371.1"/>
    </source>
</evidence>
<feature type="region of interest" description="Disordered" evidence="1">
    <location>
        <begin position="239"/>
        <end position="261"/>
    </location>
</feature>
<dbReference type="InterPro" id="IPR002686">
    <property type="entry name" value="Transposase_17"/>
</dbReference>
<feature type="domain" description="Transposase IS200-like" evidence="2">
    <location>
        <begin position="43"/>
        <end position="157"/>
    </location>
</feature>
<evidence type="ECO:0000256" key="1">
    <source>
        <dbReference type="SAM" id="MobiDB-lite"/>
    </source>
</evidence>
<evidence type="ECO:0000313" key="3">
    <source>
        <dbReference type="EMBL" id="OYD13804.1"/>
    </source>
</evidence>
<accession>A0A235BNM2</accession>
<dbReference type="Gene3D" id="3.30.70.1290">
    <property type="entry name" value="Transposase IS200-like"/>
    <property type="match status" value="1"/>
</dbReference>
<dbReference type="GO" id="GO:0003677">
    <property type="term" value="F:DNA binding"/>
    <property type="evidence" value="ECO:0007669"/>
    <property type="project" value="InterPro"/>
</dbReference>
<dbReference type="Pfam" id="PF01797">
    <property type="entry name" value="Y1_Tnp"/>
    <property type="match status" value="1"/>
</dbReference>
<dbReference type="EMBL" id="NOZP01000189">
    <property type="protein sequence ID" value="OYD13804.1"/>
    <property type="molecule type" value="Genomic_DNA"/>
</dbReference>
<dbReference type="PANTHER" id="PTHR34322">
    <property type="entry name" value="TRANSPOSASE, Y1_TNP DOMAIN-CONTAINING"/>
    <property type="match status" value="1"/>
</dbReference>
<proteinExistence type="predicted"/>
<sequence>MKTSLLSCRDNRIPFRLGQQHIFLTKGFFRIMYGMARIARIVIPGIPHNITQRGHRGENVFFSDKDRRFYLKLLKEYSHQYGLDILAYCLMPNHVHLVAIPCDLSSLATALKVTHLRYSQYVNWTYGMTGRLWHGRFFSCALDRNYKWVAIKYVERNPVRVKLVRKAEVYPWSSAPGHTGRSKDPLLSRFLEKRGNIGDWSAWLRERDDKEFIEQLRASTRTGRPLGCKYFLDRLEKGLGRTVRPKPRGRPPKNAKRKQFR</sequence>
<gene>
    <name evidence="4" type="ORF">CH330_08805</name>
    <name evidence="3" type="ORF">CH330_10065</name>
</gene>
<comment type="caution">
    <text evidence="3">The sequence shown here is derived from an EMBL/GenBank/DDBJ whole genome shotgun (WGS) entry which is preliminary data.</text>
</comment>